<evidence type="ECO:0008006" key="3">
    <source>
        <dbReference type="Google" id="ProtNLM"/>
    </source>
</evidence>
<dbReference type="PANTHER" id="PTHR31051">
    <property type="entry name" value="PROTEASOME ASSEMBLY CHAPERONE 3"/>
    <property type="match status" value="1"/>
</dbReference>
<dbReference type="InterPro" id="IPR053720">
    <property type="entry name" value="Psm_Assembly_Chaperone"/>
</dbReference>
<dbReference type="Pfam" id="PF10178">
    <property type="entry name" value="PAC3"/>
    <property type="match status" value="1"/>
</dbReference>
<dbReference type="PANTHER" id="PTHR31051:SF1">
    <property type="entry name" value="PROTEASOME ASSEMBLY CHAPERONE 3"/>
    <property type="match status" value="1"/>
</dbReference>
<reference evidence="1" key="1">
    <citation type="submission" date="2023-03" db="EMBL/GenBank/DDBJ databases">
        <title>Complete genome of Cladonia borealis.</title>
        <authorList>
            <person name="Park H."/>
        </authorList>
    </citation>
    <scope>NUCLEOTIDE SEQUENCE</scope>
    <source>
        <strain evidence="1">ANT050790</strain>
    </source>
</reference>
<gene>
    <name evidence="1" type="ORF">JMJ35_004820</name>
</gene>
<dbReference type="Gene3D" id="3.30.230.90">
    <property type="match status" value="1"/>
</dbReference>
<evidence type="ECO:0000313" key="2">
    <source>
        <dbReference type="Proteomes" id="UP001166286"/>
    </source>
</evidence>
<dbReference type="GO" id="GO:0043248">
    <property type="term" value="P:proteasome assembly"/>
    <property type="evidence" value="ECO:0007669"/>
    <property type="project" value="InterPro"/>
</dbReference>
<proteinExistence type="predicted"/>
<name>A0AA39V1X3_9LECA</name>
<dbReference type="EMBL" id="JAFEKC020000009">
    <property type="protein sequence ID" value="KAK0512803.1"/>
    <property type="molecule type" value="Genomic_DNA"/>
</dbReference>
<dbReference type="Proteomes" id="UP001166286">
    <property type="component" value="Unassembled WGS sequence"/>
</dbReference>
<accession>A0AA39V1X3</accession>
<organism evidence="1 2">
    <name type="scientific">Cladonia borealis</name>
    <dbReference type="NCBI Taxonomy" id="184061"/>
    <lineage>
        <taxon>Eukaryota</taxon>
        <taxon>Fungi</taxon>
        <taxon>Dikarya</taxon>
        <taxon>Ascomycota</taxon>
        <taxon>Pezizomycotina</taxon>
        <taxon>Lecanoromycetes</taxon>
        <taxon>OSLEUM clade</taxon>
        <taxon>Lecanoromycetidae</taxon>
        <taxon>Lecanorales</taxon>
        <taxon>Lecanorineae</taxon>
        <taxon>Cladoniaceae</taxon>
        <taxon>Cladonia</taxon>
    </lineage>
</organism>
<dbReference type="AlphaFoldDB" id="A0AA39V1X3"/>
<dbReference type="InterPro" id="IPR018788">
    <property type="entry name" value="Proteasome_assmbl_chp_3"/>
</dbReference>
<keyword evidence="2" id="KW-1185">Reference proteome</keyword>
<sequence>MPLPIATDLSQSPHIQATYPAITKQSAGIIDGVLTDVTSTTFSDKIMVTVTQYGRLAQWIHVPLDSPNPSFAEQYIPSSDEDGSLLPIAHLTPKTLLGGSTSERETISHLYATQIASAILTRNPEEKRIVVVGLGLSNTEVKRDVFYDVMDLIHQVL</sequence>
<evidence type="ECO:0000313" key="1">
    <source>
        <dbReference type="EMBL" id="KAK0512803.1"/>
    </source>
</evidence>
<protein>
    <recommendedName>
        <fullName evidence="3">Proteasome assembly chaperone 3</fullName>
    </recommendedName>
</protein>
<comment type="caution">
    <text evidence="1">The sequence shown here is derived from an EMBL/GenBank/DDBJ whole genome shotgun (WGS) entry which is preliminary data.</text>
</comment>